<name>A0ABW9M9Z7_9FIRM</name>
<dbReference type="EMBL" id="JBGMEI010000006">
    <property type="protein sequence ID" value="MFO3665713.1"/>
    <property type="molecule type" value="Genomic_DNA"/>
</dbReference>
<dbReference type="RefSeq" id="WP_410031398.1">
    <property type="nucleotide sequence ID" value="NZ_JBGMEI010000006.1"/>
</dbReference>
<evidence type="ECO:0000313" key="2">
    <source>
        <dbReference type="Proteomes" id="UP001637996"/>
    </source>
</evidence>
<dbReference type="Proteomes" id="UP001637996">
    <property type="component" value="Unassembled WGS sequence"/>
</dbReference>
<keyword evidence="2" id="KW-1185">Reference proteome</keyword>
<organism evidence="1 2">
    <name type="scientific">Anaerococcus martiniensis</name>
    <dbReference type="NCBI Taxonomy" id="3115615"/>
    <lineage>
        <taxon>Bacteria</taxon>
        <taxon>Bacillati</taxon>
        <taxon>Bacillota</taxon>
        <taxon>Tissierellia</taxon>
        <taxon>Tissierellales</taxon>
        <taxon>Peptoniphilaceae</taxon>
        <taxon>Anaerococcus</taxon>
    </lineage>
</organism>
<reference evidence="1 2" key="1">
    <citation type="journal article" date="2025" name="Anaerobe">
        <title>Description of Anaerococcus kampingiae sp. nov., Anaerococcus groningensis sp. nov., Anaerococcus martiniensis sp. nov., and Anaerococcus cruorum sp. nov., isolated from human clinical specimens.</title>
        <authorList>
            <person name="Boiten K.E."/>
            <person name="Meijer J."/>
            <person name="van Wezel E.M."/>
            <person name="Veloo A.C.M."/>
        </authorList>
    </citation>
    <scope>NUCLEOTIDE SEQUENCE [LARGE SCALE GENOMIC DNA]</scope>
    <source>
        <strain evidence="1 2">ENR0831</strain>
    </source>
</reference>
<gene>
    <name evidence="1" type="ORF">ACCQ41_05585</name>
</gene>
<proteinExistence type="predicted"/>
<protein>
    <submittedName>
        <fullName evidence="1">Uncharacterized protein</fullName>
    </submittedName>
</protein>
<accession>A0ABW9M9Z7</accession>
<sequence>MKDLVEIYSSDEDSFAVGYIIYQNTDRLFTHLVDDQGKFDGYLLFDKSSIDGIERNTEYLKKIEKYMGFWGNISIGDSDNAIYQSKPDFRDLIKYAKDHNKIITLATSFNYYDVSTGFVKDYNDEIVVIDAINKANAQVFDQFEIKIDELITLEIESIDNFLLGYANRKS</sequence>
<evidence type="ECO:0000313" key="1">
    <source>
        <dbReference type="EMBL" id="MFO3665713.1"/>
    </source>
</evidence>
<comment type="caution">
    <text evidence="1">The sequence shown here is derived from an EMBL/GenBank/DDBJ whole genome shotgun (WGS) entry which is preliminary data.</text>
</comment>